<comment type="caution">
    <text evidence="4">The sequence shown here is derived from an EMBL/GenBank/DDBJ whole genome shotgun (WGS) entry which is preliminary data.</text>
</comment>
<feature type="chain" id="PRO_5032872704" description="DUF1593 domain-containing protein" evidence="1">
    <location>
        <begin position="20"/>
        <end position="467"/>
    </location>
</feature>
<dbReference type="GO" id="GO:0016799">
    <property type="term" value="F:hydrolase activity, hydrolyzing N-glycosyl compounds"/>
    <property type="evidence" value="ECO:0007669"/>
    <property type="project" value="InterPro"/>
</dbReference>
<name>A0A846MYF6_9PROT</name>
<gene>
    <name evidence="4" type="ORF">FHS83_001641</name>
</gene>
<dbReference type="InterPro" id="IPR036452">
    <property type="entry name" value="Ribo_hydro-like"/>
</dbReference>
<dbReference type="RefSeq" id="WP_167082510.1">
    <property type="nucleotide sequence ID" value="NZ_BAAADC010000001.1"/>
</dbReference>
<evidence type="ECO:0000256" key="1">
    <source>
        <dbReference type="SAM" id="SignalP"/>
    </source>
</evidence>
<evidence type="ECO:0000313" key="4">
    <source>
        <dbReference type="EMBL" id="NIK88323.1"/>
    </source>
</evidence>
<dbReference type="InterPro" id="IPR013783">
    <property type="entry name" value="Ig-like_fold"/>
</dbReference>
<dbReference type="EMBL" id="JAASRM010000001">
    <property type="protein sequence ID" value="NIK88323.1"/>
    <property type="molecule type" value="Genomic_DNA"/>
</dbReference>
<organism evidence="4 5">
    <name type="scientific">Rhizomicrobium palustre</name>
    <dbReference type="NCBI Taxonomy" id="189966"/>
    <lineage>
        <taxon>Bacteria</taxon>
        <taxon>Pseudomonadati</taxon>
        <taxon>Pseudomonadota</taxon>
        <taxon>Alphaproteobacteria</taxon>
        <taxon>Micropepsales</taxon>
        <taxon>Micropepsaceae</taxon>
        <taxon>Rhizomicrobium</taxon>
    </lineage>
</organism>
<dbReference type="AlphaFoldDB" id="A0A846MYF6"/>
<evidence type="ECO:0000259" key="3">
    <source>
        <dbReference type="Pfam" id="PF21027"/>
    </source>
</evidence>
<dbReference type="InterPro" id="IPR011483">
    <property type="entry name" value="Sde182_NH-like"/>
</dbReference>
<protein>
    <recommendedName>
        <fullName evidence="6">DUF1593 domain-containing protein</fullName>
    </recommendedName>
</protein>
<dbReference type="Pfam" id="PF21027">
    <property type="entry name" value="Sde0182_C"/>
    <property type="match status" value="1"/>
</dbReference>
<dbReference type="Proteomes" id="UP000570514">
    <property type="component" value="Unassembled WGS sequence"/>
</dbReference>
<accession>A0A846MYF6</accession>
<keyword evidence="1" id="KW-0732">Signal</keyword>
<dbReference type="Pfam" id="PF07632">
    <property type="entry name" value="Sde182_NH-like"/>
    <property type="match status" value="1"/>
</dbReference>
<feature type="domain" description="Cellulose-binding Sde182 nucleoside hydrolase-like" evidence="2">
    <location>
        <begin position="26"/>
        <end position="294"/>
    </location>
</feature>
<feature type="domain" description="Cellulose-binding Sde182 C-terminal" evidence="3">
    <location>
        <begin position="379"/>
        <end position="464"/>
    </location>
</feature>
<dbReference type="InterPro" id="IPR048527">
    <property type="entry name" value="Sde182_C"/>
</dbReference>
<keyword evidence="5" id="KW-1185">Reference proteome</keyword>
<dbReference type="Gene3D" id="2.60.40.10">
    <property type="entry name" value="Immunoglobulins"/>
    <property type="match status" value="1"/>
</dbReference>
<feature type="signal peptide" evidence="1">
    <location>
        <begin position="1"/>
        <end position="19"/>
    </location>
</feature>
<evidence type="ECO:0000313" key="5">
    <source>
        <dbReference type="Proteomes" id="UP000570514"/>
    </source>
</evidence>
<reference evidence="4 5" key="1">
    <citation type="submission" date="2020-03" db="EMBL/GenBank/DDBJ databases">
        <title>Genomic Encyclopedia of Type Strains, Phase IV (KMG-IV): sequencing the most valuable type-strain genomes for metagenomic binning, comparative biology and taxonomic classification.</title>
        <authorList>
            <person name="Goeker M."/>
        </authorList>
    </citation>
    <scope>NUCLEOTIDE SEQUENCE [LARGE SCALE GENOMIC DNA]</scope>
    <source>
        <strain evidence="4 5">DSM 19867</strain>
    </source>
</reference>
<proteinExistence type="predicted"/>
<dbReference type="Gene3D" id="3.90.245.10">
    <property type="entry name" value="Ribonucleoside hydrolase-like"/>
    <property type="match status" value="1"/>
</dbReference>
<evidence type="ECO:0008006" key="6">
    <source>
        <dbReference type="Google" id="ProtNLM"/>
    </source>
</evidence>
<sequence>MKILTGLFATLLLGTTALAAADVKPRVIVVSDIGNEPDDSESFVRFLLYTNQLDAEGFVASTSTWQRDIIHPELFRERIEAYGKVLKNLRAHDKAYPDAAKLMALVKNGQPHYGIAHVGEGFDTEGSDWIIAQADKPDPRPLWVVNWGGSADLAQALYKVKKTRTPERLKAFIAKLRVYSISDQDDAGPWARANFPELFWIASIHAFSQYESATWTGISSEVHDDPKAEHMTGPDTRLVTNAWLDAHIRKGPLGALYPQHIWIMEGDTPSFLNLISRGLSDPEHPEWGGWGGRYGKMAPQWGLYSNTPDTAVGVDGKTYHTSQASIWRWRAAFQNDFAARINWTLTDKFSGANHAPKAVLNGDTGFAPLQLRAKYGEAVKFSAEGSSDPDKNTLSYKWWIYKDANSPSVEPVLTEVDPQHASLVVPKPASGWPGEGPEREIHVILEVTDNGTPSLVSYRHAVVTAGP</sequence>
<evidence type="ECO:0000259" key="2">
    <source>
        <dbReference type="Pfam" id="PF07632"/>
    </source>
</evidence>